<dbReference type="InterPro" id="IPR000374">
    <property type="entry name" value="PC_trans"/>
</dbReference>
<evidence type="ECO:0000256" key="19">
    <source>
        <dbReference type="SAM" id="Phobius"/>
    </source>
</evidence>
<dbReference type="EC" id="2.7.7.41" evidence="6 18"/>
<organism evidence="20 21">
    <name type="scientific">Williamsoniiplasma somnilux</name>
    <dbReference type="NCBI Taxonomy" id="215578"/>
    <lineage>
        <taxon>Bacteria</taxon>
        <taxon>Bacillati</taxon>
        <taxon>Mycoplasmatota</taxon>
        <taxon>Mollicutes</taxon>
        <taxon>Entomoplasmatales</taxon>
        <taxon>Williamsoniiplasma</taxon>
    </lineage>
</organism>
<evidence type="ECO:0000256" key="8">
    <source>
        <dbReference type="ARBA" id="ARBA00022475"/>
    </source>
</evidence>
<comment type="pathway">
    <text evidence="3 18">Phospholipid metabolism; CDP-diacylglycerol biosynthesis; CDP-diacylglycerol from sn-glycerol 3-phosphate: step 3/3.</text>
</comment>
<dbReference type="Proteomes" id="UP000232230">
    <property type="component" value="Chromosome"/>
</dbReference>
<dbReference type="EMBL" id="CP024965">
    <property type="protein sequence ID" value="ATZ18684.1"/>
    <property type="molecule type" value="Genomic_DNA"/>
</dbReference>
<reference evidence="20 21" key="1">
    <citation type="submission" date="2017-11" db="EMBL/GenBank/DDBJ databases">
        <title>Genome sequence of Entomoplasma somnilux PYAN-1 (ATCC 49194).</title>
        <authorList>
            <person name="Lo W.-S."/>
            <person name="Gasparich G.E."/>
            <person name="Kuo C.-H."/>
        </authorList>
    </citation>
    <scope>NUCLEOTIDE SEQUENCE [LARGE SCALE GENOMIC DNA]</scope>
    <source>
        <strain evidence="20 21">PYAN-1</strain>
    </source>
</reference>
<name>A0A2K8NY65_9MOLU</name>
<dbReference type="GO" id="GO:0005886">
    <property type="term" value="C:plasma membrane"/>
    <property type="evidence" value="ECO:0007669"/>
    <property type="project" value="UniProtKB-SubCell"/>
</dbReference>
<dbReference type="PANTHER" id="PTHR46382:SF1">
    <property type="entry name" value="PHOSPHATIDATE CYTIDYLYLTRANSFERASE"/>
    <property type="match status" value="1"/>
</dbReference>
<evidence type="ECO:0000256" key="15">
    <source>
        <dbReference type="ARBA" id="ARBA00023136"/>
    </source>
</evidence>
<evidence type="ECO:0000256" key="17">
    <source>
        <dbReference type="ARBA" id="ARBA00023264"/>
    </source>
</evidence>
<comment type="pathway">
    <text evidence="4">Lipid metabolism.</text>
</comment>
<evidence type="ECO:0000256" key="1">
    <source>
        <dbReference type="ARBA" id="ARBA00001698"/>
    </source>
</evidence>
<proteinExistence type="inferred from homology"/>
<evidence type="ECO:0000256" key="7">
    <source>
        <dbReference type="ARBA" id="ARBA00019373"/>
    </source>
</evidence>
<evidence type="ECO:0000256" key="2">
    <source>
        <dbReference type="ARBA" id="ARBA00004651"/>
    </source>
</evidence>
<comment type="subcellular location">
    <subcellularLocation>
        <location evidence="2">Cell membrane</location>
        <topology evidence="2">Multi-pass membrane protein</topology>
    </subcellularLocation>
</comment>
<evidence type="ECO:0000256" key="13">
    <source>
        <dbReference type="ARBA" id="ARBA00022989"/>
    </source>
</evidence>
<evidence type="ECO:0000256" key="16">
    <source>
        <dbReference type="ARBA" id="ARBA00023209"/>
    </source>
</evidence>
<dbReference type="PROSITE" id="PS01315">
    <property type="entry name" value="CDS"/>
    <property type="match status" value="1"/>
</dbReference>
<evidence type="ECO:0000256" key="12">
    <source>
        <dbReference type="ARBA" id="ARBA00022695"/>
    </source>
</evidence>
<feature type="transmembrane region" description="Helical" evidence="19">
    <location>
        <begin position="55"/>
        <end position="74"/>
    </location>
</feature>
<evidence type="ECO:0000313" key="21">
    <source>
        <dbReference type="Proteomes" id="UP000232230"/>
    </source>
</evidence>
<keyword evidence="12 18" id="KW-0548">Nucleotidyltransferase</keyword>
<evidence type="ECO:0000256" key="5">
    <source>
        <dbReference type="ARBA" id="ARBA00010185"/>
    </source>
</evidence>
<feature type="transmembrane region" description="Helical" evidence="19">
    <location>
        <begin position="228"/>
        <end position="250"/>
    </location>
</feature>
<keyword evidence="13 19" id="KW-1133">Transmembrane helix</keyword>
<feature type="transmembrane region" description="Helical" evidence="19">
    <location>
        <begin position="186"/>
        <end position="207"/>
    </location>
</feature>
<accession>A0A2K8NY65</accession>
<feature type="transmembrane region" description="Helical" evidence="19">
    <location>
        <begin position="273"/>
        <end position="298"/>
    </location>
</feature>
<evidence type="ECO:0000256" key="11">
    <source>
        <dbReference type="ARBA" id="ARBA00022692"/>
    </source>
</evidence>
<evidence type="ECO:0000256" key="14">
    <source>
        <dbReference type="ARBA" id="ARBA00023098"/>
    </source>
</evidence>
<keyword evidence="15 19" id="KW-0472">Membrane</keyword>
<keyword evidence="17" id="KW-1208">Phospholipid metabolism</keyword>
<dbReference type="RefSeq" id="WP_024863207.1">
    <property type="nucleotide sequence ID" value="NZ_CP024965.1"/>
</dbReference>
<comment type="catalytic activity">
    <reaction evidence="1 18">
        <text>a 1,2-diacyl-sn-glycero-3-phosphate + CTP + H(+) = a CDP-1,2-diacyl-sn-glycerol + diphosphate</text>
        <dbReference type="Rhea" id="RHEA:16229"/>
        <dbReference type="ChEBI" id="CHEBI:15378"/>
        <dbReference type="ChEBI" id="CHEBI:33019"/>
        <dbReference type="ChEBI" id="CHEBI:37563"/>
        <dbReference type="ChEBI" id="CHEBI:58332"/>
        <dbReference type="ChEBI" id="CHEBI:58608"/>
        <dbReference type="EC" id="2.7.7.41"/>
    </reaction>
</comment>
<evidence type="ECO:0000313" key="20">
    <source>
        <dbReference type="EMBL" id="ATZ18684.1"/>
    </source>
</evidence>
<keyword evidence="16" id="KW-0594">Phospholipid biosynthesis</keyword>
<keyword evidence="9" id="KW-0444">Lipid biosynthesis</keyword>
<keyword evidence="21" id="KW-1185">Reference proteome</keyword>
<feature type="transmembrane region" description="Helical" evidence="19">
    <location>
        <begin position="154"/>
        <end position="174"/>
    </location>
</feature>
<feature type="transmembrane region" description="Helical" evidence="19">
    <location>
        <begin position="86"/>
        <end position="104"/>
    </location>
</feature>
<feature type="transmembrane region" description="Helical" evidence="19">
    <location>
        <begin position="319"/>
        <end position="340"/>
    </location>
</feature>
<keyword evidence="11 18" id="KW-0812">Transmembrane</keyword>
<gene>
    <name evidence="20" type="primary">cdsA</name>
    <name evidence="20" type="ORF">ESOMN_v1c03020</name>
</gene>
<evidence type="ECO:0000256" key="3">
    <source>
        <dbReference type="ARBA" id="ARBA00005119"/>
    </source>
</evidence>
<dbReference type="GO" id="GO:0004605">
    <property type="term" value="F:phosphatidate cytidylyltransferase activity"/>
    <property type="evidence" value="ECO:0007669"/>
    <property type="project" value="UniProtKB-EC"/>
</dbReference>
<evidence type="ECO:0000256" key="9">
    <source>
        <dbReference type="ARBA" id="ARBA00022516"/>
    </source>
</evidence>
<keyword evidence="14" id="KW-0443">Lipid metabolism</keyword>
<feature type="transmembrane region" description="Helical" evidence="19">
    <location>
        <begin position="21"/>
        <end position="43"/>
    </location>
</feature>
<dbReference type="GO" id="GO:0016024">
    <property type="term" value="P:CDP-diacylglycerol biosynthetic process"/>
    <property type="evidence" value="ECO:0007669"/>
    <property type="project" value="UniProtKB-UniPathway"/>
</dbReference>
<dbReference type="KEGG" id="esx:ESOMN_v1c03020"/>
<keyword evidence="8" id="KW-1003">Cell membrane</keyword>
<dbReference type="Pfam" id="PF01148">
    <property type="entry name" value="CTP_transf_1"/>
    <property type="match status" value="1"/>
</dbReference>
<evidence type="ECO:0000256" key="6">
    <source>
        <dbReference type="ARBA" id="ARBA00012487"/>
    </source>
</evidence>
<dbReference type="AlphaFoldDB" id="A0A2K8NY65"/>
<comment type="similarity">
    <text evidence="5 18">Belongs to the CDS family.</text>
</comment>
<feature type="transmembrane region" description="Helical" evidence="19">
    <location>
        <begin position="124"/>
        <end position="142"/>
    </location>
</feature>
<dbReference type="UniPathway" id="UPA00557">
    <property type="reaction ID" value="UER00614"/>
</dbReference>
<dbReference type="PANTHER" id="PTHR46382">
    <property type="entry name" value="PHOSPHATIDATE CYTIDYLYLTRANSFERASE"/>
    <property type="match status" value="1"/>
</dbReference>
<protein>
    <recommendedName>
        <fullName evidence="7 18">Phosphatidate cytidylyltransferase</fullName>
        <ecNumber evidence="6 18">2.7.7.41</ecNumber>
    </recommendedName>
</protein>
<evidence type="ECO:0000256" key="10">
    <source>
        <dbReference type="ARBA" id="ARBA00022679"/>
    </source>
</evidence>
<keyword evidence="10 18" id="KW-0808">Transferase</keyword>
<evidence type="ECO:0000256" key="4">
    <source>
        <dbReference type="ARBA" id="ARBA00005189"/>
    </source>
</evidence>
<evidence type="ECO:0000256" key="18">
    <source>
        <dbReference type="RuleBase" id="RU003938"/>
    </source>
</evidence>
<sequence length="341" mass="38611">MTKIKVNETLHSKKFLNDLTIRLISTSVMLLLLITYVGLSILYTEGIRHNLQINVAVPHYIFVVASMALLTSMVYELIRAIGIKEWYVVIPIIGMALILFYFPISGDLDLLIYKDLKVNEWYKWWQSLILVILIALSTIVFTKFSKAEFSYRKSLILTVVMLLVVFGMKGFNYISLSMNGDIPKYSFSTVIWIWIVIILTDSFAYLGGTMFGKTKLAPSISPKKSVEGAVIGSIVALIIGSLIAILPFYLTDNAAYGPFSVPFYNLKTNIGDWIPGIFLFLLTFVISILAHVGDLFFSAIKRYVNIKDYSKLIPGHGGVLDRLDSFVFVFFFMFLITMFIK</sequence>